<dbReference type="OrthoDB" id="569821at2"/>
<keyword evidence="4" id="KW-0732">Signal</keyword>
<protein>
    <submittedName>
        <fullName evidence="5">Platelet-activating factor acetylhydrolase, isoform II</fullName>
    </submittedName>
</protein>
<evidence type="ECO:0000313" key="6">
    <source>
        <dbReference type="Proteomes" id="UP000199202"/>
    </source>
</evidence>
<organism evidence="5 6">
    <name type="scientific">Nonomuraea jiangxiensis</name>
    <dbReference type="NCBI Taxonomy" id="633440"/>
    <lineage>
        <taxon>Bacteria</taxon>
        <taxon>Bacillati</taxon>
        <taxon>Actinomycetota</taxon>
        <taxon>Actinomycetes</taxon>
        <taxon>Streptosporangiales</taxon>
        <taxon>Streptosporangiaceae</taxon>
        <taxon>Nonomuraea</taxon>
    </lineage>
</organism>
<dbReference type="AlphaFoldDB" id="A0A1G9IT04"/>
<reference evidence="5 6" key="1">
    <citation type="submission" date="2016-10" db="EMBL/GenBank/DDBJ databases">
        <authorList>
            <person name="de Groot N.N."/>
        </authorList>
    </citation>
    <scope>NUCLEOTIDE SEQUENCE [LARGE SCALE GENOMIC DNA]</scope>
    <source>
        <strain evidence="5 6">CGMCC 4.6533</strain>
    </source>
</reference>
<sequence length="376" mass="40058">MKKKLLAAILMLPLLVTTAGTAGAAEAATGPAHLRQPKLALPAPTGDLPVGLRSLHLVDGSRADPWKPEVRRELMVSLWYPARKAVGRAPLYLTPQESALALASTPGAEDLPPDTLAGTKVHSHLNAPVRTAKGGLPLVVMSPGGSFPRATLTSLAEDLASRGYLVAGVEHTYESYGTTFPDGRTTTCLACDHPGRTGAGVTAGRVADLRFVIDRLTGGAWGELVDRSRIAAVGHSIGGSSTSHLLLADPRVRAGVNLDGTFFPALPANGPAKPFMMIGNPRHEPTGADESWPRSWAGLAGWKRWLTVDGAEHVSFVDLAAFGPQLGIPVGEIDGERALRITRAYLTAFLDRHLRDRRAPLLEGPSEDYPEVRFWR</sequence>
<keyword evidence="2" id="KW-0442">Lipid degradation</keyword>
<name>A0A1G9IT04_9ACTN</name>
<dbReference type="Pfam" id="PF03403">
    <property type="entry name" value="PAF-AH_p_II"/>
    <property type="match status" value="2"/>
</dbReference>
<proteinExistence type="predicted"/>
<dbReference type="RefSeq" id="WP_090944036.1">
    <property type="nucleotide sequence ID" value="NZ_FNDJ01000024.1"/>
</dbReference>
<dbReference type="SUPFAM" id="SSF53474">
    <property type="entry name" value="alpha/beta-Hydrolases"/>
    <property type="match status" value="1"/>
</dbReference>
<evidence type="ECO:0000256" key="4">
    <source>
        <dbReference type="SAM" id="SignalP"/>
    </source>
</evidence>
<keyword evidence="6" id="KW-1185">Reference proteome</keyword>
<evidence type="ECO:0000256" key="2">
    <source>
        <dbReference type="ARBA" id="ARBA00022963"/>
    </source>
</evidence>
<evidence type="ECO:0000256" key="3">
    <source>
        <dbReference type="ARBA" id="ARBA00023098"/>
    </source>
</evidence>
<dbReference type="EMBL" id="FNDJ01000024">
    <property type="protein sequence ID" value="SDL28231.1"/>
    <property type="molecule type" value="Genomic_DNA"/>
</dbReference>
<dbReference type="STRING" id="633440.SAMN05421869_12439"/>
<feature type="chain" id="PRO_5011432806" evidence="4">
    <location>
        <begin position="25"/>
        <end position="376"/>
    </location>
</feature>
<gene>
    <name evidence="5" type="ORF">SAMN05421869_12439</name>
</gene>
<keyword evidence="1 5" id="KW-0378">Hydrolase</keyword>
<accession>A0A1G9IT04</accession>
<dbReference type="PANTHER" id="PTHR10272:SF0">
    <property type="entry name" value="PLATELET-ACTIVATING FACTOR ACETYLHYDROLASE"/>
    <property type="match status" value="1"/>
</dbReference>
<keyword evidence="3" id="KW-0443">Lipid metabolism</keyword>
<dbReference type="InterPro" id="IPR029058">
    <property type="entry name" value="AB_hydrolase_fold"/>
</dbReference>
<dbReference type="GO" id="GO:0016042">
    <property type="term" value="P:lipid catabolic process"/>
    <property type="evidence" value="ECO:0007669"/>
    <property type="project" value="UniProtKB-KW"/>
</dbReference>
<evidence type="ECO:0000256" key="1">
    <source>
        <dbReference type="ARBA" id="ARBA00022801"/>
    </source>
</evidence>
<dbReference type="Gene3D" id="3.40.50.1820">
    <property type="entry name" value="alpha/beta hydrolase"/>
    <property type="match status" value="1"/>
</dbReference>
<dbReference type="Proteomes" id="UP000199202">
    <property type="component" value="Unassembled WGS sequence"/>
</dbReference>
<feature type="signal peptide" evidence="4">
    <location>
        <begin position="1"/>
        <end position="24"/>
    </location>
</feature>
<evidence type="ECO:0000313" key="5">
    <source>
        <dbReference type="EMBL" id="SDL28231.1"/>
    </source>
</evidence>
<dbReference type="PANTHER" id="PTHR10272">
    <property type="entry name" value="PLATELET-ACTIVATING FACTOR ACETYLHYDROLASE"/>
    <property type="match status" value="1"/>
</dbReference>
<dbReference type="GO" id="GO:0003847">
    <property type="term" value="F:1-alkyl-2-acetylglycerophosphocholine esterase activity"/>
    <property type="evidence" value="ECO:0007669"/>
    <property type="project" value="TreeGrafter"/>
</dbReference>